<evidence type="ECO:0000259" key="4">
    <source>
        <dbReference type="Pfam" id="PF09084"/>
    </source>
</evidence>
<proteinExistence type="inferred from homology"/>
<gene>
    <name evidence="5" type="ORF">SAMN05444170_4649</name>
</gene>
<dbReference type="GO" id="GO:0042597">
    <property type="term" value="C:periplasmic space"/>
    <property type="evidence" value="ECO:0007669"/>
    <property type="project" value="UniProtKB-SubCell"/>
</dbReference>
<feature type="domain" description="SsuA/THI5-like" evidence="4">
    <location>
        <begin position="15"/>
        <end position="220"/>
    </location>
</feature>
<dbReference type="PANTHER" id="PTHR30024:SF47">
    <property type="entry name" value="TAURINE-BINDING PERIPLASMIC PROTEIN"/>
    <property type="match status" value="1"/>
</dbReference>
<name>A0A1M7UE34_9BRAD</name>
<keyword evidence="3" id="KW-0732">Signal</keyword>
<organism evidence="5 6">
    <name type="scientific">Bradyrhizobium erythrophlei</name>
    <dbReference type="NCBI Taxonomy" id="1437360"/>
    <lineage>
        <taxon>Bacteria</taxon>
        <taxon>Pseudomonadati</taxon>
        <taxon>Pseudomonadota</taxon>
        <taxon>Alphaproteobacteria</taxon>
        <taxon>Hyphomicrobiales</taxon>
        <taxon>Nitrobacteraceae</taxon>
        <taxon>Bradyrhizobium</taxon>
    </lineage>
</organism>
<dbReference type="PANTHER" id="PTHR30024">
    <property type="entry name" value="ALIPHATIC SULFONATES-BINDING PROTEIN-RELATED"/>
    <property type="match status" value="1"/>
</dbReference>
<comment type="subcellular location">
    <subcellularLocation>
        <location evidence="1">Periplasm</location>
    </subcellularLocation>
</comment>
<keyword evidence="6" id="KW-1185">Reference proteome</keyword>
<dbReference type="AlphaFoldDB" id="A0A1M7UE34"/>
<dbReference type="Pfam" id="PF09084">
    <property type="entry name" value="NMT1"/>
    <property type="match status" value="1"/>
</dbReference>
<dbReference type="Proteomes" id="UP000184096">
    <property type="component" value="Chromosome I"/>
</dbReference>
<protein>
    <submittedName>
        <fullName evidence="5">NitT/TauT family transport system substrate-binding protein</fullName>
    </submittedName>
</protein>
<dbReference type="EMBL" id="LT670849">
    <property type="protein sequence ID" value="SHN81196.1"/>
    <property type="molecule type" value="Genomic_DNA"/>
</dbReference>
<comment type="similarity">
    <text evidence="2">Belongs to the bacterial solute-binding protein SsuA/TauA family.</text>
</comment>
<evidence type="ECO:0000256" key="3">
    <source>
        <dbReference type="ARBA" id="ARBA00022729"/>
    </source>
</evidence>
<evidence type="ECO:0000256" key="1">
    <source>
        <dbReference type="ARBA" id="ARBA00004418"/>
    </source>
</evidence>
<dbReference type="InterPro" id="IPR015168">
    <property type="entry name" value="SsuA/THI5"/>
</dbReference>
<reference evidence="6" key="1">
    <citation type="submission" date="2016-11" db="EMBL/GenBank/DDBJ databases">
        <authorList>
            <person name="Varghese N."/>
            <person name="Submissions S."/>
        </authorList>
    </citation>
    <scope>NUCLEOTIDE SEQUENCE [LARGE SCALE GENOMIC DNA]</scope>
    <source>
        <strain evidence="6">GAS401</strain>
    </source>
</reference>
<accession>A0A1M7UE34</accession>
<dbReference type="Gene3D" id="3.40.190.10">
    <property type="entry name" value="Periplasmic binding protein-like II"/>
    <property type="match status" value="2"/>
</dbReference>
<sequence>MKIRLMENFRALFYAPYYAIHALGFYAREGVDVELVSSHAPGDAIAHLTNGTIDLTWGGPMRVMTAHDRDEQSPLVCFGEVVSRDPFFLIGNVDRFELSDLAHLRFATVSEVPTPWMCLQQDLRDAAIDPAMIPRVHDRTMPDNYTALRENELDVMQAFEPFVSRAEIEQAGTVLYAASSRGPTVYTSFITTRNKAAAHRDALLAVTRALAKMQGWLTAHNGTELAEAVAAFFPDVPQELLARSLQRYLDAGLWARDTAMSRQGFDRLGLSFLSGGALRRPPVFETCVDSSLD</sequence>
<evidence type="ECO:0000256" key="2">
    <source>
        <dbReference type="ARBA" id="ARBA00010742"/>
    </source>
</evidence>
<evidence type="ECO:0000313" key="5">
    <source>
        <dbReference type="EMBL" id="SHN81196.1"/>
    </source>
</evidence>
<evidence type="ECO:0000313" key="6">
    <source>
        <dbReference type="Proteomes" id="UP000184096"/>
    </source>
</evidence>
<dbReference type="SUPFAM" id="SSF53850">
    <property type="entry name" value="Periplasmic binding protein-like II"/>
    <property type="match status" value="1"/>
</dbReference>